<feature type="compositionally biased region" description="Polar residues" evidence="1">
    <location>
        <begin position="53"/>
        <end position="74"/>
    </location>
</feature>
<evidence type="ECO:0000313" key="4">
    <source>
        <dbReference type="Proteomes" id="UP000535020"/>
    </source>
</evidence>
<name>A0A7Y8Y4F6_9FLAO</name>
<feature type="region of interest" description="Disordered" evidence="1">
    <location>
        <begin position="17"/>
        <end position="106"/>
    </location>
</feature>
<organism evidence="3 4">
    <name type="scientific">Flavobacterium agri</name>
    <dbReference type="NCBI Taxonomy" id="2743471"/>
    <lineage>
        <taxon>Bacteria</taxon>
        <taxon>Pseudomonadati</taxon>
        <taxon>Bacteroidota</taxon>
        <taxon>Flavobacteriia</taxon>
        <taxon>Flavobacteriales</taxon>
        <taxon>Flavobacteriaceae</taxon>
        <taxon>Flavobacterium</taxon>
    </lineage>
</organism>
<reference evidence="3 4" key="1">
    <citation type="submission" date="2020-07" db="EMBL/GenBank/DDBJ databases">
        <authorList>
            <person name="Sun Q."/>
        </authorList>
    </citation>
    <scope>NUCLEOTIDE SEQUENCE [LARGE SCALE GENOMIC DNA]</scope>
    <source>
        <strain evidence="3 4">MAH-1</strain>
    </source>
</reference>
<sequence length="106" mass="11528">MRRFIFTFCALLFVTIASAQTDSIRKGKKDPNKTEKSVKATKKTDAPRDTISTKRQNNRRSTQSPSTQPNNSTDPAKMPPATPTTPPPGYPSNPNSPTPTSPTGQP</sequence>
<gene>
    <name evidence="3" type="ORF">HZF10_14830</name>
</gene>
<dbReference type="RefSeq" id="WP_176007009.1">
    <property type="nucleotide sequence ID" value="NZ_JABWMI010000018.1"/>
</dbReference>
<proteinExistence type="predicted"/>
<feature type="compositionally biased region" description="Pro residues" evidence="1">
    <location>
        <begin position="77"/>
        <end position="106"/>
    </location>
</feature>
<evidence type="ECO:0000256" key="1">
    <source>
        <dbReference type="SAM" id="MobiDB-lite"/>
    </source>
</evidence>
<feature type="chain" id="PRO_5030582458" evidence="2">
    <location>
        <begin position="20"/>
        <end position="106"/>
    </location>
</feature>
<keyword evidence="2" id="KW-0732">Signal</keyword>
<evidence type="ECO:0000313" key="3">
    <source>
        <dbReference type="EMBL" id="NYA72202.1"/>
    </source>
</evidence>
<keyword evidence="4" id="KW-1185">Reference proteome</keyword>
<dbReference type="EMBL" id="JACBJI010000007">
    <property type="protein sequence ID" value="NYA72202.1"/>
    <property type="molecule type" value="Genomic_DNA"/>
</dbReference>
<dbReference type="AlphaFoldDB" id="A0A7Y8Y4F6"/>
<accession>A0A7Y8Y4F6</accession>
<protein>
    <submittedName>
        <fullName evidence="3">Uncharacterized protein</fullName>
    </submittedName>
</protein>
<comment type="caution">
    <text evidence="3">The sequence shown here is derived from an EMBL/GenBank/DDBJ whole genome shotgun (WGS) entry which is preliminary data.</text>
</comment>
<feature type="signal peptide" evidence="2">
    <location>
        <begin position="1"/>
        <end position="19"/>
    </location>
</feature>
<evidence type="ECO:0000256" key="2">
    <source>
        <dbReference type="SAM" id="SignalP"/>
    </source>
</evidence>
<feature type="compositionally biased region" description="Basic and acidic residues" evidence="1">
    <location>
        <begin position="23"/>
        <end position="52"/>
    </location>
</feature>
<dbReference type="Proteomes" id="UP000535020">
    <property type="component" value="Unassembled WGS sequence"/>
</dbReference>